<gene>
    <name evidence="1" type="ORF">CDD82_1800</name>
</gene>
<dbReference type="AlphaFoldDB" id="A0A2C5ZM57"/>
<evidence type="ECO:0000313" key="2">
    <source>
        <dbReference type="Proteomes" id="UP000224854"/>
    </source>
</evidence>
<reference evidence="1 2" key="1">
    <citation type="submission" date="2017-06" db="EMBL/GenBank/DDBJ databases">
        <title>Ant-infecting Ophiocordyceps genomes reveal a high diversity of potential behavioral manipulation genes and a possible major role for enterotoxins.</title>
        <authorList>
            <person name="De Bekker C."/>
            <person name="Evans H.C."/>
            <person name="Brachmann A."/>
            <person name="Hughes D.P."/>
        </authorList>
    </citation>
    <scope>NUCLEOTIDE SEQUENCE [LARGE SCALE GENOMIC DNA]</scope>
    <source>
        <strain evidence="1 2">1348a</strain>
    </source>
</reference>
<evidence type="ECO:0000313" key="1">
    <source>
        <dbReference type="EMBL" id="PHH80391.1"/>
    </source>
</evidence>
<dbReference type="EMBL" id="NJEU01000157">
    <property type="protein sequence ID" value="PHH80391.1"/>
    <property type="molecule type" value="Genomic_DNA"/>
</dbReference>
<sequence>MPCCLVTLSTASRWQVSPLRNRLWGWASEQEVNHVPLPPRGAVQARSRNRESDLYAETNTRLDNILEHQRFIKLASSRRLIQLAPAAASVSSNSLESFAQRIYTEAEVANGKR</sequence>
<proteinExistence type="predicted"/>
<name>A0A2C5ZM57_9HYPO</name>
<dbReference type="Proteomes" id="UP000224854">
    <property type="component" value="Unassembled WGS sequence"/>
</dbReference>
<organism evidence="1 2">
    <name type="scientific">Ophiocordyceps australis</name>
    <dbReference type="NCBI Taxonomy" id="1399860"/>
    <lineage>
        <taxon>Eukaryota</taxon>
        <taxon>Fungi</taxon>
        <taxon>Dikarya</taxon>
        <taxon>Ascomycota</taxon>
        <taxon>Pezizomycotina</taxon>
        <taxon>Sordariomycetes</taxon>
        <taxon>Hypocreomycetidae</taxon>
        <taxon>Hypocreales</taxon>
        <taxon>Ophiocordycipitaceae</taxon>
        <taxon>Ophiocordyceps</taxon>
    </lineage>
</organism>
<keyword evidence="2" id="KW-1185">Reference proteome</keyword>
<comment type="caution">
    <text evidence="1">The sequence shown here is derived from an EMBL/GenBank/DDBJ whole genome shotgun (WGS) entry which is preliminary data.</text>
</comment>
<accession>A0A2C5ZM57</accession>
<protein>
    <submittedName>
        <fullName evidence="1">Uncharacterized protein</fullName>
    </submittedName>
</protein>